<evidence type="ECO:0000313" key="1">
    <source>
        <dbReference type="EMBL" id="KAG8390407.1"/>
    </source>
</evidence>
<name>A0AAV6YDW5_9LAMI</name>
<comment type="caution">
    <text evidence="1">The sequence shown here is derived from an EMBL/GenBank/DDBJ whole genome shotgun (WGS) entry which is preliminary data.</text>
</comment>
<reference evidence="1" key="1">
    <citation type="submission" date="2019-10" db="EMBL/GenBank/DDBJ databases">
        <authorList>
            <person name="Zhang R."/>
            <person name="Pan Y."/>
            <person name="Wang J."/>
            <person name="Ma R."/>
            <person name="Yu S."/>
        </authorList>
    </citation>
    <scope>NUCLEOTIDE SEQUENCE</scope>
    <source>
        <strain evidence="1">LA-IB0</strain>
        <tissue evidence="1">Leaf</tissue>
    </source>
</reference>
<dbReference type="Proteomes" id="UP000826271">
    <property type="component" value="Unassembled WGS sequence"/>
</dbReference>
<gene>
    <name evidence="1" type="ORF">BUALT_Bualt01G0080100</name>
</gene>
<organism evidence="1 2">
    <name type="scientific">Buddleja alternifolia</name>
    <dbReference type="NCBI Taxonomy" id="168488"/>
    <lineage>
        <taxon>Eukaryota</taxon>
        <taxon>Viridiplantae</taxon>
        <taxon>Streptophyta</taxon>
        <taxon>Embryophyta</taxon>
        <taxon>Tracheophyta</taxon>
        <taxon>Spermatophyta</taxon>
        <taxon>Magnoliopsida</taxon>
        <taxon>eudicotyledons</taxon>
        <taxon>Gunneridae</taxon>
        <taxon>Pentapetalae</taxon>
        <taxon>asterids</taxon>
        <taxon>lamiids</taxon>
        <taxon>Lamiales</taxon>
        <taxon>Scrophulariaceae</taxon>
        <taxon>Buddlejeae</taxon>
        <taxon>Buddleja</taxon>
    </lineage>
</organism>
<dbReference type="EMBL" id="WHWC01000001">
    <property type="protein sequence ID" value="KAG8390407.1"/>
    <property type="molecule type" value="Genomic_DNA"/>
</dbReference>
<evidence type="ECO:0000313" key="2">
    <source>
        <dbReference type="Proteomes" id="UP000826271"/>
    </source>
</evidence>
<dbReference type="AlphaFoldDB" id="A0AAV6YDW5"/>
<sequence length="80" mass="8801">MEPGSYNPEGASKNPLVDGRTKCECSTSIVNSSAATVLGRSQQILELLECSDTGKGDSRMQRYWDGNEFEKDQEKNISIV</sequence>
<keyword evidence="2" id="KW-1185">Reference proteome</keyword>
<proteinExistence type="predicted"/>
<accession>A0AAV6YDW5</accession>
<protein>
    <submittedName>
        <fullName evidence="1">Uncharacterized protein</fullName>
    </submittedName>
</protein>